<evidence type="ECO:0000256" key="5">
    <source>
        <dbReference type="ARBA" id="ARBA00035269"/>
    </source>
</evidence>
<comment type="caution">
    <text evidence="6">The sequence shown here is derived from an EMBL/GenBank/DDBJ whole genome shotgun (WGS) entry which is preliminary data.</text>
</comment>
<dbReference type="GO" id="GO:0003735">
    <property type="term" value="F:structural constituent of ribosome"/>
    <property type="evidence" value="ECO:0007669"/>
    <property type="project" value="InterPro"/>
</dbReference>
<dbReference type="InterPro" id="IPR037147">
    <property type="entry name" value="Ribosomal_bL28_sf"/>
</dbReference>
<dbReference type="InterPro" id="IPR001383">
    <property type="entry name" value="Ribosomal_bL28_bact-type"/>
</dbReference>
<dbReference type="GO" id="GO:0006412">
    <property type="term" value="P:translation"/>
    <property type="evidence" value="ECO:0007669"/>
    <property type="project" value="InterPro"/>
</dbReference>
<dbReference type="SUPFAM" id="SSF143800">
    <property type="entry name" value="L28p-like"/>
    <property type="match status" value="1"/>
</dbReference>
<dbReference type="HAMAP" id="MF_00373">
    <property type="entry name" value="Ribosomal_bL28"/>
    <property type="match status" value="1"/>
</dbReference>
<dbReference type="Gene3D" id="2.30.170.40">
    <property type="entry name" value="Ribosomal protein L28/L24"/>
    <property type="match status" value="1"/>
</dbReference>
<dbReference type="PANTHER" id="PTHR13528">
    <property type="entry name" value="39S RIBOSOMAL PROTEIN L28, MITOCHONDRIAL"/>
    <property type="match status" value="1"/>
</dbReference>
<dbReference type="VEuPathDB" id="FungiDB:VP01_588g7"/>
<gene>
    <name evidence="6" type="primary">rpmB</name>
    <name evidence="6" type="ORF">VP01_588g7</name>
</gene>
<sequence length="246" mass="28140">MRVSNQGLSRWININNWLVRRTITNSAASRPTGESSTDKPHPELYRGVTYVPPLKITRQHTKRGDYGLYDGLKVRAGDNVSKSKHRTKRTWKPNVQKTRLWSEVLGQALQLRVSSAALKTIDRMGGLDRYVLQMSEQRLGGMGLRIRALVIAAMQERVRLTKAFTQPIPAHLAWRIPRWQDASERTHHAALRTMVPSLQHNRVTVYPRPISSTDPNRSIHPTILADFHVRGKKGSQTSRRSTHPRR</sequence>
<protein>
    <recommendedName>
        <fullName evidence="4">Large ribosomal subunit protein bL28c</fullName>
    </recommendedName>
    <alternativeName>
        <fullName evidence="5">Large ribosomal subunit protein bL28m</fullName>
    </alternativeName>
</protein>
<dbReference type="STRING" id="27349.A0A0L6UHV4"/>
<accession>A0A0L6UHV4</accession>
<reference evidence="6 7" key="1">
    <citation type="submission" date="2015-08" db="EMBL/GenBank/DDBJ databases">
        <title>Next Generation Sequencing and Analysis of the Genome of Puccinia sorghi L Schw, the Causal Agent of Maize Common Rust.</title>
        <authorList>
            <person name="Rochi L."/>
            <person name="Burguener G."/>
            <person name="Darino M."/>
            <person name="Turjanski A."/>
            <person name="Kreff E."/>
            <person name="Dieguez M.J."/>
            <person name="Sacco F."/>
        </authorList>
    </citation>
    <scope>NUCLEOTIDE SEQUENCE [LARGE SCALE GENOMIC DNA]</scope>
    <source>
        <strain evidence="6 7">RO10H11247</strain>
    </source>
</reference>
<organism evidence="6 7">
    <name type="scientific">Puccinia sorghi</name>
    <dbReference type="NCBI Taxonomy" id="27349"/>
    <lineage>
        <taxon>Eukaryota</taxon>
        <taxon>Fungi</taxon>
        <taxon>Dikarya</taxon>
        <taxon>Basidiomycota</taxon>
        <taxon>Pucciniomycotina</taxon>
        <taxon>Pucciniomycetes</taxon>
        <taxon>Pucciniales</taxon>
        <taxon>Pucciniaceae</taxon>
        <taxon>Puccinia</taxon>
    </lineage>
</organism>
<dbReference type="Pfam" id="PF00830">
    <property type="entry name" value="Ribosomal_L28"/>
    <property type="match status" value="1"/>
</dbReference>
<evidence type="ECO:0000256" key="1">
    <source>
        <dbReference type="ARBA" id="ARBA00008760"/>
    </source>
</evidence>
<evidence type="ECO:0000313" key="7">
    <source>
        <dbReference type="Proteomes" id="UP000037035"/>
    </source>
</evidence>
<evidence type="ECO:0000256" key="3">
    <source>
        <dbReference type="ARBA" id="ARBA00023274"/>
    </source>
</evidence>
<evidence type="ECO:0000256" key="4">
    <source>
        <dbReference type="ARBA" id="ARBA00035265"/>
    </source>
</evidence>
<dbReference type="InterPro" id="IPR026569">
    <property type="entry name" value="Ribosomal_bL28"/>
</dbReference>
<evidence type="ECO:0000313" key="6">
    <source>
        <dbReference type="EMBL" id="KNZ48131.1"/>
    </source>
</evidence>
<dbReference type="AlphaFoldDB" id="A0A0L6UHV4"/>
<evidence type="ECO:0000256" key="2">
    <source>
        <dbReference type="ARBA" id="ARBA00022980"/>
    </source>
</evidence>
<dbReference type="FunFam" id="2.30.170.40:FF:000003">
    <property type="entry name" value="54S ribosomal protein L24"/>
    <property type="match status" value="1"/>
</dbReference>
<dbReference type="GO" id="GO:0005762">
    <property type="term" value="C:mitochondrial large ribosomal subunit"/>
    <property type="evidence" value="ECO:0007669"/>
    <property type="project" value="TreeGrafter"/>
</dbReference>
<keyword evidence="2 6" id="KW-0689">Ribosomal protein</keyword>
<name>A0A0L6UHV4_9BASI</name>
<dbReference type="NCBIfam" id="TIGR00009">
    <property type="entry name" value="L28"/>
    <property type="match status" value="1"/>
</dbReference>
<proteinExistence type="inferred from homology"/>
<dbReference type="PANTHER" id="PTHR13528:SF2">
    <property type="entry name" value="LARGE RIBOSOMAL SUBUNIT PROTEIN BL28M"/>
    <property type="match status" value="1"/>
</dbReference>
<keyword evidence="7" id="KW-1185">Reference proteome</keyword>
<dbReference type="EMBL" id="LAVV01011151">
    <property type="protein sequence ID" value="KNZ48131.1"/>
    <property type="molecule type" value="Genomic_DNA"/>
</dbReference>
<keyword evidence="3" id="KW-0687">Ribonucleoprotein</keyword>
<dbReference type="OrthoDB" id="361870at2759"/>
<dbReference type="InterPro" id="IPR034704">
    <property type="entry name" value="Ribosomal_bL28/bL31-like_sf"/>
</dbReference>
<dbReference type="Proteomes" id="UP000037035">
    <property type="component" value="Unassembled WGS sequence"/>
</dbReference>
<comment type="similarity">
    <text evidence="1">Belongs to the bacterial ribosomal protein bL28 family.</text>
</comment>